<organism evidence="21">
    <name type="scientific">Desulfacinum infernum</name>
    <dbReference type="NCBI Taxonomy" id="35837"/>
    <lineage>
        <taxon>Bacteria</taxon>
        <taxon>Pseudomonadati</taxon>
        <taxon>Thermodesulfobacteriota</taxon>
        <taxon>Syntrophobacteria</taxon>
        <taxon>Syntrophobacterales</taxon>
        <taxon>Syntrophobacteraceae</taxon>
        <taxon>Desulfacinum</taxon>
    </lineage>
</organism>
<evidence type="ECO:0000256" key="1">
    <source>
        <dbReference type="ARBA" id="ARBA00001974"/>
    </source>
</evidence>
<protein>
    <recommendedName>
        <fullName evidence="6 19">UDP-N-acetylenolpyruvoylglucosamine reductase</fullName>
        <ecNumber evidence="5 19">1.3.1.98</ecNumber>
    </recommendedName>
    <alternativeName>
        <fullName evidence="17 19">UDP-N-acetylmuramate dehydrogenase</fullName>
    </alternativeName>
</protein>
<evidence type="ECO:0000256" key="15">
    <source>
        <dbReference type="ARBA" id="ARBA00023306"/>
    </source>
</evidence>
<dbReference type="InterPro" id="IPR006094">
    <property type="entry name" value="Oxid_FAD_bind_N"/>
</dbReference>
<dbReference type="NCBIfam" id="TIGR00179">
    <property type="entry name" value="murB"/>
    <property type="match status" value="1"/>
</dbReference>
<keyword evidence="7 19" id="KW-0963">Cytoplasm</keyword>
<evidence type="ECO:0000256" key="4">
    <source>
        <dbReference type="ARBA" id="ARBA00004752"/>
    </source>
</evidence>
<reference evidence="21" key="1">
    <citation type="journal article" date="2020" name="mSystems">
        <title>Genome- and Community-Level Interaction Insights into Carbon Utilization and Element Cycling Functions of Hydrothermarchaeota in Hydrothermal Sediment.</title>
        <authorList>
            <person name="Zhou Z."/>
            <person name="Liu Y."/>
            <person name="Xu W."/>
            <person name="Pan J."/>
            <person name="Luo Z.H."/>
            <person name="Li M."/>
        </authorList>
    </citation>
    <scope>NUCLEOTIDE SEQUENCE [LARGE SCALE GENOMIC DNA]</scope>
    <source>
        <strain evidence="21">SpSt-456</strain>
    </source>
</reference>
<evidence type="ECO:0000313" key="21">
    <source>
        <dbReference type="EMBL" id="HFK95849.1"/>
    </source>
</evidence>
<dbReference type="Pfam" id="PF01565">
    <property type="entry name" value="FAD_binding_4"/>
    <property type="match status" value="1"/>
</dbReference>
<evidence type="ECO:0000256" key="19">
    <source>
        <dbReference type="HAMAP-Rule" id="MF_00037"/>
    </source>
</evidence>
<dbReference type="GO" id="GO:0008360">
    <property type="term" value="P:regulation of cell shape"/>
    <property type="evidence" value="ECO:0007669"/>
    <property type="project" value="UniProtKB-KW"/>
</dbReference>
<keyword evidence="8 19" id="KW-0132">Cell division</keyword>
<dbReference type="GO" id="GO:0008762">
    <property type="term" value="F:UDP-N-acetylmuramate dehydrogenase activity"/>
    <property type="evidence" value="ECO:0007669"/>
    <property type="project" value="UniProtKB-UniRule"/>
</dbReference>
<proteinExistence type="inferred from homology"/>
<evidence type="ECO:0000256" key="9">
    <source>
        <dbReference type="ARBA" id="ARBA00022630"/>
    </source>
</evidence>
<keyword evidence="9 19" id="KW-0285">Flavoprotein</keyword>
<evidence type="ECO:0000256" key="18">
    <source>
        <dbReference type="ARBA" id="ARBA00048914"/>
    </source>
</evidence>
<dbReference type="SUPFAM" id="SSF56194">
    <property type="entry name" value="Uridine diphospho-N-Acetylenolpyruvylglucosamine reductase, MurB, C-terminal domain"/>
    <property type="match status" value="1"/>
</dbReference>
<dbReference type="NCBIfam" id="NF010480">
    <property type="entry name" value="PRK13905.1"/>
    <property type="match status" value="1"/>
</dbReference>
<sequence length="322" mass="35323">MAPGKTRPIRCGESSGSGIVKDWERLVNTVTDVDVRWDVPASRLNTFRVGGTVRCVARPRTEDSLKTLLKTLKAEGLPWTIVGNGSNVLFPDGAWDHMVILLDRCATRLEYHRRDDRSGTLRVGSGLKLTHLLKLCIRHGWTGLEFLAGIPATVGGAVVMNAGTRDGAVGDVLERVRLLDETLRERTVSRSELSMGYRSGGLPPGAVVLEADFRVRLGLPRRIAGKVAGFLRERRQSQPARWPSAGCVFKNPPGLSAGALIDQAGFKGYRVGDAEVSPVHANWIVNRGRATRADVLEVIRTVRHGVRERFGVDLELEVRVLE</sequence>
<dbReference type="PANTHER" id="PTHR21071:SF4">
    <property type="entry name" value="UDP-N-ACETYLENOLPYRUVOYLGLUCOSAMINE REDUCTASE"/>
    <property type="match status" value="1"/>
</dbReference>
<dbReference type="SUPFAM" id="SSF56176">
    <property type="entry name" value="FAD-binding/transporter-associated domain-like"/>
    <property type="match status" value="1"/>
</dbReference>
<evidence type="ECO:0000259" key="20">
    <source>
        <dbReference type="PROSITE" id="PS51387"/>
    </source>
</evidence>
<evidence type="ECO:0000256" key="14">
    <source>
        <dbReference type="ARBA" id="ARBA00023002"/>
    </source>
</evidence>
<feature type="active site" evidence="19">
    <location>
        <position position="198"/>
    </location>
</feature>
<comment type="catalytic activity">
    <reaction evidence="18 19">
        <text>UDP-N-acetyl-alpha-D-muramate + NADP(+) = UDP-N-acetyl-3-O-(1-carboxyvinyl)-alpha-D-glucosamine + NADPH + H(+)</text>
        <dbReference type="Rhea" id="RHEA:12248"/>
        <dbReference type="ChEBI" id="CHEBI:15378"/>
        <dbReference type="ChEBI" id="CHEBI:57783"/>
        <dbReference type="ChEBI" id="CHEBI:58349"/>
        <dbReference type="ChEBI" id="CHEBI:68483"/>
        <dbReference type="ChEBI" id="CHEBI:70757"/>
        <dbReference type="EC" id="1.3.1.98"/>
    </reaction>
</comment>
<evidence type="ECO:0000256" key="7">
    <source>
        <dbReference type="ARBA" id="ARBA00022490"/>
    </source>
</evidence>
<dbReference type="InterPro" id="IPR036318">
    <property type="entry name" value="FAD-bd_PCMH-like_sf"/>
</dbReference>
<feature type="active site" evidence="19">
    <location>
        <position position="317"/>
    </location>
</feature>
<evidence type="ECO:0000256" key="11">
    <source>
        <dbReference type="ARBA" id="ARBA00022857"/>
    </source>
</evidence>
<comment type="caution">
    <text evidence="21">The sequence shown here is derived from an EMBL/GenBank/DDBJ whole genome shotgun (WGS) entry which is preliminary data.</text>
</comment>
<dbReference type="EMBL" id="DSTK01000005">
    <property type="protein sequence ID" value="HFK95849.1"/>
    <property type="molecule type" value="Genomic_DNA"/>
</dbReference>
<dbReference type="PANTHER" id="PTHR21071">
    <property type="entry name" value="UDP-N-ACETYLENOLPYRUVOYLGLUCOSAMINE REDUCTASE"/>
    <property type="match status" value="1"/>
</dbReference>
<dbReference type="UniPathway" id="UPA00219"/>
<comment type="function">
    <text evidence="2 19">Cell wall formation.</text>
</comment>
<dbReference type="GO" id="GO:0071555">
    <property type="term" value="P:cell wall organization"/>
    <property type="evidence" value="ECO:0007669"/>
    <property type="project" value="UniProtKB-KW"/>
</dbReference>
<keyword evidence="10 19" id="KW-0274">FAD</keyword>
<evidence type="ECO:0000256" key="16">
    <source>
        <dbReference type="ARBA" id="ARBA00023316"/>
    </source>
</evidence>
<evidence type="ECO:0000256" key="3">
    <source>
        <dbReference type="ARBA" id="ARBA00004496"/>
    </source>
</evidence>
<dbReference type="InterPro" id="IPR016169">
    <property type="entry name" value="FAD-bd_PCMH_sub2"/>
</dbReference>
<keyword evidence="16 19" id="KW-0961">Cell wall biogenesis/degradation</keyword>
<evidence type="ECO:0000256" key="5">
    <source>
        <dbReference type="ARBA" id="ARBA00012518"/>
    </source>
</evidence>
<keyword evidence="14 19" id="KW-0560">Oxidoreductase</keyword>
<keyword evidence="13 19" id="KW-0573">Peptidoglycan synthesis</keyword>
<dbReference type="Gene3D" id="3.90.78.10">
    <property type="entry name" value="UDP-N-acetylenolpyruvoylglucosamine reductase, C-terminal domain"/>
    <property type="match status" value="1"/>
</dbReference>
<keyword evidence="12 19" id="KW-0133">Cell shape</keyword>
<keyword evidence="15 19" id="KW-0131">Cell cycle</keyword>
<dbReference type="GO" id="GO:0071949">
    <property type="term" value="F:FAD binding"/>
    <property type="evidence" value="ECO:0007669"/>
    <property type="project" value="InterPro"/>
</dbReference>
<evidence type="ECO:0000256" key="12">
    <source>
        <dbReference type="ARBA" id="ARBA00022960"/>
    </source>
</evidence>
<feature type="active site" description="Proton donor" evidence="19">
    <location>
        <position position="247"/>
    </location>
</feature>
<comment type="subcellular location">
    <subcellularLocation>
        <location evidence="3 19">Cytoplasm</location>
    </subcellularLocation>
</comment>
<evidence type="ECO:0000256" key="10">
    <source>
        <dbReference type="ARBA" id="ARBA00022827"/>
    </source>
</evidence>
<gene>
    <name evidence="19 21" type="primary">murB</name>
    <name evidence="21" type="ORF">ENS06_00825</name>
</gene>
<name>A0A831ZQC7_9BACT</name>
<evidence type="ECO:0000256" key="13">
    <source>
        <dbReference type="ARBA" id="ARBA00022984"/>
    </source>
</evidence>
<dbReference type="PROSITE" id="PS51387">
    <property type="entry name" value="FAD_PCMH"/>
    <property type="match status" value="1"/>
</dbReference>
<dbReference type="EC" id="1.3.1.98" evidence="5 19"/>
<dbReference type="InterPro" id="IPR003170">
    <property type="entry name" value="MurB"/>
</dbReference>
<evidence type="ECO:0000256" key="2">
    <source>
        <dbReference type="ARBA" id="ARBA00003921"/>
    </source>
</evidence>
<dbReference type="AlphaFoldDB" id="A0A831ZQC7"/>
<feature type="domain" description="FAD-binding PCMH-type" evidence="20">
    <location>
        <begin position="48"/>
        <end position="218"/>
    </location>
</feature>
<evidence type="ECO:0000256" key="8">
    <source>
        <dbReference type="ARBA" id="ARBA00022618"/>
    </source>
</evidence>
<dbReference type="InterPro" id="IPR016166">
    <property type="entry name" value="FAD-bd_PCMH"/>
</dbReference>
<evidence type="ECO:0000256" key="17">
    <source>
        <dbReference type="ARBA" id="ARBA00031026"/>
    </source>
</evidence>
<dbReference type="GO" id="GO:0009252">
    <property type="term" value="P:peptidoglycan biosynthetic process"/>
    <property type="evidence" value="ECO:0007669"/>
    <property type="project" value="UniProtKB-UniRule"/>
</dbReference>
<dbReference type="InterPro" id="IPR011601">
    <property type="entry name" value="MurB_C"/>
</dbReference>
<evidence type="ECO:0000256" key="6">
    <source>
        <dbReference type="ARBA" id="ARBA00015188"/>
    </source>
</evidence>
<comment type="pathway">
    <text evidence="4 19">Cell wall biogenesis; peptidoglycan biosynthesis.</text>
</comment>
<keyword evidence="11 19" id="KW-0521">NADP</keyword>
<dbReference type="Pfam" id="PF02873">
    <property type="entry name" value="MurB_C"/>
    <property type="match status" value="1"/>
</dbReference>
<dbReference type="InterPro" id="IPR016167">
    <property type="entry name" value="FAD-bd_PCMH_sub1"/>
</dbReference>
<dbReference type="HAMAP" id="MF_00037">
    <property type="entry name" value="MurB"/>
    <property type="match status" value="1"/>
</dbReference>
<dbReference type="GO" id="GO:0005829">
    <property type="term" value="C:cytosol"/>
    <property type="evidence" value="ECO:0007669"/>
    <property type="project" value="TreeGrafter"/>
</dbReference>
<dbReference type="Gene3D" id="3.30.465.10">
    <property type="match status" value="1"/>
</dbReference>
<dbReference type="GO" id="GO:0051301">
    <property type="term" value="P:cell division"/>
    <property type="evidence" value="ECO:0007669"/>
    <property type="project" value="UniProtKB-KW"/>
</dbReference>
<comment type="similarity">
    <text evidence="19">Belongs to the MurB family.</text>
</comment>
<dbReference type="InterPro" id="IPR036635">
    <property type="entry name" value="MurB_C_sf"/>
</dbReference>
<comment type="cofactor">
    <cofactor evidence="1 19">
        <name>FAD</name>
        <dbReference type="ChEBI" id="CHEBI:57692"/>
    </cofactor>
</comment>
<accession>A0A831ZQC7</accession>
<dbReference type="Gene3D" id="3.30.43.10">
    <property type="entry name" value="Uridine Diphospho-n-acetylenolpyruvylglucosamine Reductase, domain 2"/>
    <property type="match status" value="1"/>
</dbReference>